<sequence>MSQKTQTINKFYIPDTLAKQWPWPLHTNPASEEQQALSSAWLRSFNAFDPSSQKAFDLCNFSLLASYTYPHADLAHFRSICDLMNCFFIFDEYSDVAEPDVVQKQVDIIMDAIRRPHIPRPKGEFIGGEIHRQYWEIARKGATPTAQRRFIDTYELYINSVIQQAIDRVDNHIRDVDSYFQVRRDTVGMKPCFAVLEFTMDIPDEVMEHPVIHEFIIGCIDIVIIGNDICSYNVEQAVGNDLHNLVTIIMNQYNLDVQGAMDWIGRYHDKIVERVLENYRNLPDWGPVINPQIRRYCDDVGFWLRGNDAWCFESWRYFRGKGPEIEKTRCVELMPKQAAAIIPNSA</sequence>
<dbReference type="GO" id="GO:0046872">
    <property type="term" value="F:metal ion binding"/>
    <property type="evidence" value="ECO:0007669"/>
    <property type="project" value="UniProtKB-KW"/>
</dbReference>
<dbReference type="Pfam" id="PF19086">
    <property type="entry name" value="Terpene_syn_C_2"/>
    <property type="match status" value="1"/>
</dbReference>
<dbReference type="EC" id="4.2.3.-" evidence="6"/>
<evidence type="ECO:0000256" key="5">
    <source>
        <dbReference type="ARBA" id="ARBA00023239"/>
    </source>
</evidence>
<dbReference type="InterPro" id="IPR008949">
    <property type="entry name" value="Isoprenoid_synthase_dom_sf"/>
</dbReference>
<comment type="similarity">
    <text evidence="2 6">Belongs to the terpene synthase family.</text>
</comment>
<keyword evidence="5 6" id="KW-0456">Lyase</keyword>
<reference evidence="7" key="1">
    <citation type="submission" date="2020-11" db="EMBL/GenBank/DDBJ databases">
        <authorList>
            <consortium name="DOE Joint Genome Institute"/>
            <person name="Ahrendt S."/>
            <person name="Riley R."/>
            <person name="Andreopoulos W."/>
            <person name="Labutti K."/>
            <person name="Pangilinan J."/>
            <person name="Ruiz-Duenas F.J."/>
            <person name="Barrasa J.M."/>
            <person name="Sanchez-Garcia M."/>
            <person name="Camarero S."/>
            <person name="Miyauchi S."/>
            <person name="Serrano A."/>
            <person name="Linde D."/>
            <person name="Babiker R."/>
            <person name="Drula E."/>
            <person name="Ayuso-Fernandez I."/>
            <person name="Pacheco R."/>
            <person name="Padilla G."/>
            <person name="Ferreira P."/>
            <person name="Barriuso J."/>
            <person name="Kellner H."/>
            <person name="Castanera R."/>
            <person name="Alfaro M."/>
            <person name="Ramirez L."/>
            <person name="Pisabarro A.G."/>
            <person name="Kuo A."/>
            <person name="Tritt A."/>
            <person name="Lipzen A."/>
            <person name="He G."/>
            <person name="Yan M."/>
            <person name="Ng V."/>
            <person name="Cullen D."/>
            <person name="Martin F."/>
            <person name="Rosso M.-N."/>
            <person name="Henrissat B."/>
            <person name="Hibbett D."/>
            <person name="Martinez A.T."/>
            <person name="Grigoriev I.V."/>
        </authorList>
    </citation>
    <scope>NUCLEOTIDE SEQUENCE</scope>
    <source>
        <strain evidence="7">AH 40177</strain>
    </source>
</reference>
<evidence type="ECO:0000313" key="7">
    <source>
        <dbReference type="EMBL" id="KAF9058831.1"/>
    </source>
</evidence>
<accession>A0A9P5TXJ5</accession>
<dbReference type="InterPro" id="IPR034686">
    <property type="entry name" value="Terpene_cyclase-like_2"/>
</dbReference>
<comment type="cofactor">
    <cofactor evidence="1 6">
        <name>Mg(2+)</name>
        <dbReference type="ChEBI" id="CHEBI:18420"/>
    </cofactor>
</comment>
<organism evidence="7 8">
    <name type="scientific">Rhodocollybia butyracea</name>
    <dbReference type="NCBI Taxonomy" id="206335"/>
    <lineage>
        <taxon>Eukaryota</taxon>
        <taxon>Fungi</taxon>
        <taxon>Dikarya</taxon>
        <taxon>Basidiomycota</taxon>
        <taxon>Agaricomycotina</taxon>
        <taxon>Agaricomycetes</taxon>
        <taxon>Agaricomycetidae</taxon>
        <taxon>Agaricales</taxon>
        <taxon>Marasmiineae</taxon>
        <taxon>Omphalotaceae</taxon>
        <taxon>Rhodocollybia</taxon>
    </lineage>
</organism>
<keyword evidence="3 6" id="KW-0479">Metal-binding</keyword>
<evidence type="ECO:0000256" key="4">
    <source>
        <dbReference type="ARBA" id="ARBA00022842"/>
    </source>
</evidence>
<evidence type="ECO:0000256" key="3">
    <source>
        <dbReference type="ARBA" id="ARBA00022723"/>
    </source>
</evidence>
<protein>
    <recommendedName>
        <fullName evidence="6">Terpene synthase</fullName>
        <ecNumber evidence="6">4.2.3.-</ecNumber>
    </recommendedName>
</protein>
<keyword evidence="4 6" id="KW-0460">Magnesium</keyword>
<dbReference type="PANTHER" id="PTHR35201">
    <property type="entry name" value="TERPENE SYNTHASE"/>
    <property type="match status" value="1"/>
</dbReference>
<dbReference type="SUPFAM" id="SSF48576">
    <property type="entry name" value="Terpenoid synthases"/>
    <property type="match status" value="1"/>
</dbReference>
<dbReference type="Gene3D" id="1.10.600.10">
    <property type="entry name" value="Farnesyl Diphosphate Synthase"/>
    <property type="match status" value="1"/>
</dbReference>
<name>A0A9P5TXJ5_9AGAR</name>
<dbReference type="AlphaFoldDB" id="A0A9P5TXJ5"/>
<dbReference type="GO" id="GO:0010333">
    <property type="term" value="F:terpene synthase activity"/>
    <property type="evidence" value="ECO:0007669"/>
    <property type="project" value="InterPro"/>
</dbReference>
<evidence type="ECO:0000313" key="8">
    <source>
        <dbReference type="Proteomes" id="UP000772434"/>
    </source>
</evidence>
<dbReference type="GO" id="GO:0008299">
    <property type="term" value="P:isoprenoid biosynthetic process"/>
    <property type="evidence" value="ECO:0007669"/>
    <property type="project" value="UniProtKB-ARBA"/>
</dbReference>
<dbReference type="SFLD" id="SFLDS00005">
    <property type="entry name" value="Isoprenoid_Synthase_Type_I"/>
    <property type="match status" value="1"/>
</dbReference>
<dbReference type="PANTHER" id="PTHR35201:SF4">
    <property type="entry name" value="BETA-PINACENE SYNTHASE-RELATED"/>
    <property type="match status" value="1"/>
</dbReference>
<evidence type="ECO:0000256" key="1">
    <source>
        <dbReference type="ARBA" id="ARBA00001946"/>
    </source>
</evidence>
<comment type="caution">
    <text evidence="7">The sequence shown here is derived from an EMBL/GenBank/DDBJ whole genome shotgun (WGS) entry which is preliminary data.</text>
</comment>
<gene>
    <name evidence="7" type="ORF">BDP27DRAFT_1303200</name>
</gene>
<evidence type="ECO:0000256" key="2">
    <source>
        <dbReference type="ARBA" id="ARBA00006333"/>
    </source>
</evidence>
<proteinExistence type="inferred from homology"/>
<dbReference type="Proteomes" id="UP000772434">
    <property type="component" value="Unassembled WGS sequence"/>
</dbReference>
<dbReference type="EMBL" id="JADNRY010000345">
    <property type="protein sequence ID" value="KAF9058831.1"/>
    <property type="molecule type" value="Genomic_DNA"/>
</dbReference>
<evidence type="ECO:0000256" key="6">
    <source>
        <dbReference type="RuleBase" id="RU366034"/>
    </source>
</evidence>
<dbReference type="SFLD" id="SFLDG01020">
    <property type="entry name" value="Terpene_Cyclase_Like_2"/>
    <property type="match status" value="1"/>
</dbReference>
<dbReference type="OrthoDB" id="6486656at2759"/>
<keyword evidence="8" id="KW-1185">Reference proteome</keyword>